<reference evidence="2" key="1">
    <citation type="submission" date="2021-01" db="EMBL/GenBank/DDBJ databases">
        <authorList>
            <person name="Corre E."/>
            <person name="Pelletier E."/>
            <person name="Niang G."/>
            <person name="Scheremetjew M."/>
            <person name="Finn R."/>
            <person name="Kale V."/>
            <person name="Holt S."/>
            <person name="Cochrane G."/>
            <person name="Meng A."/>
            <person name="Brown T."/>
            <person name="Cohen L."/>
        </authorList>
    </citation>
    <scope>NUCLEOTIDE SEQUENCE</scope>
    <source>
        <strain evidence="2">CCAP 955/1</strain>
    </source>
</reference>
<evidence type="ECO:0000256" key="1">
    <source>
        <dbReference type="SAM" id="MobiDB-lite"/>
    </source>
</evidence>
<gene>
    <name evidence="2" type="ORF">SELO1098_LOCUS32001</name>
</gene>
<feature type="region of interest" description="Disordered" evidence="1">
    <location>
        <begin position="474"/>
        <end position="532"/>
    </location>
</feature>
<organism evidence="2">
    <name type="scientific">Spumella elongata</name>
    <dbReference type="NCBI Taxonomy" id="89044"/>
    <lineage>
        <taxon>Eukaryota</taxon>
        <taxon>Sar</taxon>
        <taxon>Stramenopiles</taxon>
        <taxon>Ochrophyta</taxon>
        <taxon>Chrysophyceae</taxon>
        <taxon>Chromulinales</taxon>
        <taxon>Chromulinaceae</taxon>
        <taxon>Spumella</taxon>
    </lineage>
</organism>
<proteinExistence type="predicted"/>
<sequence length="532" mass="59220">MFLGGLSTANEHEARKKKGGKKKQKEDELTADDTTISSVMTRGKPGVKPILYSATLTSGGMPRDVILAFLRGCVEMMLDEKNLNDMINDSVRKNIGLHEGAVHFQRDVMEYNYQIEREFGCRYLALIPQNHPDDTELLEATKAFMFSALRSYVNNLHLRSRRYKSGNLQPPHPNMPMSRTSILEFLEGCNALMAMPETKEELRQVAKATNEMPGPRIIELQRSLLPLLGYDADFGVSCLNKIGTDFPNDRELVNKFQMYAACAEFAGIESVMTEEERAEFYRTVPPMMYHFPHMHFMQMRMRRAQMEQQMQEERFNQTQQMIDRGGDNDGRMDADALRSSGMLQMLTSPDGRAKLQGLAQQIQESKARLEPEVSEWDLERKKLYFEGFKEHPLLAVLGKSTDPGAKMLALTSMTTSEIDDLITLLVVISQEDGGDLLASLREQVAKESNSNGNSAVLNQVIKTMGSLANMNKVGPAAQSAGQTQAHHNHSSHGHAPGHGQAGHVHSAACSHGAPARHAQPDISSGKAASMDR</sequence>
<feature type="region of interest" description="Disordered" evidence="1">
    <location>
        <begin position="1"/>
        <end position="40"/>
    </location>
</feature>
<evidence type="ECO:0000313" key="2">
    <source>
        <dbReference type="EMBL" id="CAE0303143.1"/>
    </source>
</evidence>
<protein>
    <submittedName>
        <fullName evidence="2">Uncharacterized protein</fullName>
    </submittedName>
</protein>
<name>A0A7S3MGY1_9STRA</name>
<dbReference type="EMBL" id="HBIC01062318">
    <property type="protein sequence ID" value="CAE0303143.1"/>
    <property type="molecule type" value="Transcribed_RNA"/>
</dbReference>
<accession>A0A7S3MGY1</accession>
<feature type="compositionally biased region" description="Low complexity" evidence="1">
    <location>
        <begin position="493"/>
        <end position="505"/>
    </location>
</feature>
<dbReference type="AlphaFoldDB" id="A0A7S3MGY1"/>